<feature type="compositionally biased region" description="Low complexity" evidence="1">
    <location>
        <begin position="334"/>
        <end position="351"/>
    </location>
</feature>
<evidence type="ECO:0000256" key="1">
    <source>
        <dbReference type="SAM" id="MobiDB-lite"/>
    </source>
</evidence>
<name>A0A2B7X8F0_POLH7</name>
<evidence type="ECO:0000313" key="2">
    <source>
        <dbReference type="EMBL" id="PGH07944.1"/>
    </source>
</evidence>
<dbReference type="STRING" id="1447883.A0A2B7X8F0"/>
<accession>A0A2B7X8F0</accession>
<protein>
    <recommendedName>
        <fullName evidence="4">F-box domain-containing protein</fullName>
    </recommendedName>
</protein>
<comment type="caution">
    <text evidence="2">The sequence shown here is derived from an EMBL/GenBank/DDBJ whole genome shotgun (WGS) entry which is preliminary data.</text>
</comment>
<gene>
    <name evidence="2" type="ORF">AJ80_07925</name>
</gene>
<dbReference type="EMBL" id="PDNA01000163">
    <property type="protein sequence ID" value="PGH07944.1"/>
    <property type="molecule type" value="Genomic_DNA"/>
</dbReference>
<feature type="region of interest" description="Disordered" evidence="1">
    <location>
        <begin position="330"/>
        <end position="351"/>
    </location>
</feature>
<dbReference type="AlphaFoldDB" id="A0A2B7X8F0"/>
<keyword evidence="3" id="KW-1185">Reference proteome</keyword>
<evidence type="ECO:0000313" key="3">
    <source>
        <dbReference type="Proteomes" id="UP000224634"/>
    </source>
</evidence>
<dbReference type="Proteomes" id="UP000224634">
    <property type="component" value="Unassembled WGS sequence"/>
</dbReference>
<organism evidence="2 3">
    <name type="scientific">Polytolypa hystricis (strain UAMH7299)</name>
    <dbReference type="NCBI Taxonomy" id="1447883"/>
    <lineage>
        <taxon>Eukaryota</taxon>
        <taxon>Fungi</taxon>
        <taxon>Dikarya</taxon>
        <taxon>Ascomycota</taxon>
        <taxon>Pezizomycotina</taxon>
        <taxon>Eurotiomycetes</taxon>
        <taxon>Eurotiomycetidae</taxon>
        <taxon>Onygenales</taxon>
        <taxon>Onygenales incertae sedis</taxon>
        <taxon>Polytolypa</taxon>
    </lineage>
</organism>
<proteinExistence type="predicted"/>
<sequence length="446" mass="50626">MALTLSETIQHIASFAPSDRDLCNMAHTCQQLRLAINPPHSGVWRSRFLRLYDLPPPNKDSKGLKDEYQFRSIMVTIIPTFKTRGGARHEHLWLNFLMSLISESYNRLGAPSNKPTGASRNLLRIKECVIGCDFFSLALPGKTPSPVEAFTEVFLGIQLILSHLALDLGLNLRTFRTDYDIATVYEYGGPPRTLVVDGEIYLDRLMQIRNFWKRHLTSKDEDSYYSQYKKLPEKEKPKAWNASLYREEKMGTKWVGFVASLDPWPENLEFLIERQCDATEGEEPLVWILDFTTDGGYGKETWTPLFNTVYSINTEVFESERRYIHGTQKVHNSTTTTTTTATATATATTDDTPGGGGVLRGFIELCQDHAGLPGWKRICFIVYTLRSFNGEEDELKLIPADWTEDFESATAYEGVIIPGGKIILGSRMRLFAATDEEEAPFIFWEV</sequence>
<evidence type="ECO:0008006" key="4">
    <source>
        <dbReference type="Google" id="ProtNLM"/>
    </source>
</evidence>
<dbReference type="OrthoDB" id="6339427at2759"/>
<reference evidence="2 3" key="1">
    <citation type="submission" date="2017-10" db="EMBL/GenBank/DDBJ databases">
        <title>Comparative genomics in systemic dimorphic fungi from Ajellomycetaceae.</title>
        <authorList>
            <person name="Munoz J.F."/>
            <person name="Mcewen J.G."/>
            <person name="Clay O.K."/>
            <person name="Cuomo C.A."/>
        </authorList>
    </citation>
    <scope>NUCLEOTIDE SEQUENCE [LARGE SCALE GENOMIC DNA]</scope>
    <source>
        <strain evidence="2 3">UAMH7299</strain>
    </source>
</reference>